<dbReference type="Gene3D" id="3.40.1280.10">
    <property type="match status" value="1"/>
</dbReference>
<dbReference type="GO" id="GO:0006396">
    <property type="term" value="P:RNA processing"/>
    <property type="evidence" value="ECO:0007669"/>
    <property type="project" value="InterPro"/>
</dbReference>
<evidence type="ECO:0000259" key="3">
    <source>
        <dbReference type="Pfam" id="PF00588"/>
    </source>
</evidence>
<dbReference type="PANTHER" id="PTHR43191:SF2">
    <property type="entry name" value="RRNA METHYLTRANSFERASE 3, MITOCHONDRIAL"/>
    <property type="match status" value="1"/>
</dbReference>
<dbReference type="InterPro" id="IPR001537">
    <property type="entry name" value="SpoU_MeTrfase"/>
</dbReference>
<feature type="domain" description="tRNA/rRNA methyltransferase SpoU type" evidence="3">
    <location>
        <begin position="1"/>
        <end position="165"/>
    </location>
</feature>
<evidence type="ECO:0000256" key="1">
    <source>
        <dbReference type="ARBA" id="ARBA00022603"/>
    </source>
</evidence>
<dbReference type="GO" id="GO:0032259">
    <property type="term" value="P:methylation"/>
    <property type="evidence" value="ECO:0007669"/>
    <property type="project" value="UniProtKB-KW"/>
</dbReference>
<name>A0A1G1ZP34_9BACT</name>
<dbReference type="InterPro" id="IPR029028">
    <property type="entry name" value="Alpha/beta_knot_MTases"/>
</dbReference>
<reference evidence="4 5" key="1">
    <citation type="journal article" date="2016" name="Nat. Commun.">
        <title>Thousands of microbial genomes shed light on interconnected biogeochemical processes in an aquifer system.</title>
        <authorList>
            <person name="Anantharaman K."/>
            <person name="Brown C.T."/>
            <person name="Hug L.A."/>
            <person name="Sharon I."/>
            <person name="Castelle C.J."/>
            <person name="Probst A.J."/>
            <person name="Thomas B.C."/>
            <person name="Singh A."/>
            <person name="Wilkins M.J."/>
            <person name="Karaoz U."/>
            <person name="Brodie E.L."/>
            <person name="Williams K.H."/>
            <person name="Hubbard S.S."/>
            <person name="Banfield J.F."/>
        </authorList>
    </citation>
    <scope>NUCLEOTIDE SEQUENCE [LARGE SCALE GENOMIC DNA]</scope>
</reference>
<dbReference type="InterPro" id="IPR029026">
    <property type="entry name" value="tRNA_m1G_MTases_N"/>
</dbReference>
<proteinExistence type="predicted"/>
<dbReference type="InterPro" id="IPR051259">
    <property type="entry name" value="rRNA_Methyltransferase"/>
</dbReference>
<evidence type="ECO:0000313" key="4">
    <source>
        <dbReference type="EMBL" id="OGY66332.1"/>
    </source>
</evidence>
<dbReference type="EMBL" id="MHJJ01000002">
    <property type="protein sequence ID" value="OGY66332.1"/>
    <property type="molecule type" value="Genomic_DNA"/>
</dbReference>
<sequence length="171" mass="18992">MIVILRDIRSLYNVGSIFRTADAAGVEKIYLCGITPEPVDRFGKIRTQLAKVSLGAEKTVAWEKCSSASRVIDRLKKEGYKILAIEQSKRAIPYFELRMSDLRLKKAALILGSETRGLTPSILKRADAILEIPMRGAVVRQAHHPRRIGRGKESLNVAVAFGIVAFQLIYG</sequence>
<evidence type="ECO:0000256" key="2">
    <source>
        <dbReference type="ARBA" id="ARBA00022679"/>
    </source>
</evidence>
<gene>
    <name evidence="4" type="ORF">A3A16_00265</name>
</gene>
<comment type="caution">
    <text evidence="4">The sequence shown here is derived from an EMBL/GenBank/DDBJ whole genome shotgun (WGS) entry which is preliminary data.</text>
</comment>
<dbReference type="Pfam" id="PF00588">
    <property type="entry name" value="SpoU_methylase"/>
    <property type="match status" value="1"/>
</dbReference>
<keyword evidence="2" id="KW-0808">Transferase</keyword>
<protein>
    <recommendedName>
        <fullName evidence="3">tRNA/rRNA methyltransferase SpoU type domain-containing protein</fullName>
    </recommendedName>
</protein>
<accession>A0A1G1ZP34</accession>
<dbReference type="AlphaFoldDB" id="A0A1G1ZP34"/>
<keyword evidence="1" id="KW-0489">Methyltransferase</keyword>
<dbReference type="SUPFAM" id="SSF75217">
    <property type="entry name" value="alpha/beta knot"/>
    <property type="match status" value="1"/>
</dbReference>
<dbReference type="PANTHER" id="PTHR43191">
    <property type="entry name" value="RRNA METHYLTRANSFERASE 3"/>
    <property type="match status" value="1"/>
</dbReference>
<dbReference type="Proteomes" id="UP000177942">
    <property type="component" value="Unassembled WGS sequence"/>
</dbReference>
<evidence type="ECO:0000313" key="5">
    <source>
        <dbReference type="Proteomes" id="UP000177942"/>
    </source>
</evidence>
<dbReference type="GO" id="GO:0003723">
    <property type="term" value="F:RNA binding"/>
    <property type="evidence" value="ECO:0007669"/>
    <property type="project" value="InterPro"/>
</dbReference>
<dbReference type="STRING" id="1798407.A3A16_00265"/>
<organism evidence="4 5">
    <name type="scientific">Candidatus Harrisonbacteria bacterium RIFCSPLOWO2_01_FULL_44_18</name>
    <dbReference type="NCBI Taxonomy" id="1798407"/>
    <lineage>
        <taxon>Bacteria</taxon>
        <taxon>Candidatus Harrisoniibacteriota</taxon>
    </lineage>
</organism>
<dbReference type="GO" id="GO:0008173">
    <property type="term" value="F:RNA methyltransferase activity"/>
    <property type="evidence" value="ECO:0007669"/>
    <property type="project" value="InterPro"/>
</dbReference>